<dbReference type="KEGG" id="cthd:CDO33_08430"/>
<dbReference type="GO" id="GO:0006633">
    <property type="term" value="P:fatty acid biosynthetic process"/>
    <property type="evidence" value="ECO:0007669"/>
    <property type="project" value="UniProtKB-UniRule"/>
</dbReference>
<dbReference type="RefSeq" id="WP_103081197.1">
    <property type="nucleotide sequence ID" value="NZ_CP021850.1"/>
</dbReference>
<dbReference type="Pfam" id="PF02504">
    <property type="entry name" value="FA_synthesis"/>
    <property type="match status" value="1"/>
</dbReference>
<evidence type="ECO:0000256" key="3">
    <source>
        <dbReference type="ARBA" id="ARBA00022516"/>
    </source>
</evidence>
<evidence type="ECO:0000256" key="7">
    <source>
        <dbReference type="ARBA" id="ARBA00023264"/>
    </source>
</evidence>
<dbReference type="PIRSF" id="PIRSF002465">
    <property type="entry name" value="Phsphlp_syn_PlsX"/>
    <property type="match status" value="1"/>
</dbReference>
<name>A0A2K2FG63_9CLOT</name>
<reference evidence="11 12" key="1">
    <citation type="submission" date="2017-06" db="EMBL/GenBank/DDBJ databases">
        <title>Investigating the central metabolism of Clostridium thermosuccinogenes.</title>
        <authorList>
            <person name="Koendjbiharie J.G."/>
            <person name="van Kranenburg R."/>
        </authorList>
    </citation>
    <scope>NUCLEOTIDE SEQUENCE [LARGE SCALE GENOMIC DNA]</scope>
    <source>
        <strain evidence="11 12">DSM 5806</strain>
    </source>
</reference>
<comment type="catalytic activity">
    <reaction evidence="1 10">
        <text>a fatty acyl-[ACP] + phosphate = an acyl phosphate + holo-[ACP]</text>
        <dbReference type="Rhea" id="RHEA:42292"/>
        <dbReference type="Rhea" id="RHEA-COMP:9685"/>
        <dbReference type="Rhea" id="RHEA-COMP:14125"/>
        <dbReference type="ChEBI" id="CHEBI:43474"/>
        <dbReference type="ChEBI" id="CHEBI:59918"/>
        <dbReference type="ChEBI" id="CHEBI:64479"/>
        <dbReference type="ChEBI" id="CHEBI:138651"/>
        <dbReference type="EC" id="2.3.1.274"/>
    </reaction>
</comment>
<comment type="pathway">
    <text evidence="10">Lipid metabolism; phospholipid metabolism.</text>
</comment>
<comment type="subcellular location">
    <subcellularLocation>
        <location evidence="10">Cytoplasm</location>
    </subcellularLocation>
    <text evidence="10">Associated with the membrane possibly through PlsY.</text>
</comment>
<dbReference type="GO" id="GO:0005737">
    <property type="term" value="C:cytoplasm"/>
    <property type="evidence" value="ECO:0007669"/>
    <property type="project" value="UniProtKB-SubCell"/>
</dbReference>
<dbReference type="InterPro" id="IPR003664">
    <property type="entry name" value="FA_synthesis"/>
</dbReference>
<evidence type="ECO:0000256" key="5">
    <source>
        <dbReference type="ARBA" id="ARBA00023098"/>
    </source>
</evidence>
<keyword evidence="2 10" id="KW-0963">Cytoplasm</keyword>
<keyword evidence="4 10" id="KW-0808">Transferase</keyword>
<comment type="subunit">
    <text evidence="9 10">Homodimer. Probably interacts with PlsY.</text>
</comment>
<proteinExistence type="inferred from homology"/>
<comment type="caution">
    <text evidence="11">The sequence shown here is derived from an EMBL/GenBank/DDBJ whole genome shotgun (WGS) entry which is preliminary data.</text>
</comment>
<keyword evidence="12" id="KW-1185">Reference proteome</keyword>
<dbReference type="NCBIfam" id="TIGR00182">
    <property type="entry name" value="plsX"/>
    <property type="match status" value="1"/>
</dbReference>
<keyword evidence="6 10" id="KW-0594">Phospholipid biosynthesis</keyword>
<dbReference type="UniPathway" id="UPA00085"/>
<dbReference type="SUPFAM" id="SSF53659">
    <property type="entry name" value="Isocitrate/Isopropylmalate dehydrogenase-like"/>
    <property type="match status" value="1"/>
</dbReference>
<dbReference type="Proteomes" id="UP000236151">
    <property type="component" value="Unassembled WGS sequence"/>
</dbReference>
<dbReference type="HAMAP" id="MF_00019">
    <property type="entry name" value="PlsX"/>
    <property type="match status" value="1"/>
</dbReference>
<evidence type="ECO:0000256" key="9">
    <source>
        <dbReference type="ARBA" id="ARBA00046608"/>
    </source>
</evidence>
<comment type="function">
    <text evidence="10">Catalyzes the reversible formation of acyl-phosphate (acyl-PO(4)) from acyl-[acyl-carrier-protein] (acyl-ACP). This enzyme utilizes acyl-ACP as fatty acyl donor, but not acyl-CoA.</text>
</comment>
<protein>
    <recommendedName>
        <fullName evidence="8 10">Phosphate acyltransferase</fullName>
        <ecNumber evidence="8 10">2.3.1.274</ecNumber>
    </recommendedName>
    <alternativeName>
        <fullName evidence="10">Acyl-ACP phosphotransacylase</fullName>
    </alternativeName>
    <alternativeName>
        <fullName evidence="10">Acyl-[acyl-carrier-protein]--phosphate acyltransferase</fullName>
    </alternativeName>
    <alternativeName>
        <fullName evidence="10">Phosphate-acyl-ACP acyltransferase</fullName>
    </alternativeName>
</protein>
<dbReference type="EMBL" id="NIOJ01000016">
    <property type="protein sequence ID" value="PNT99764.1"/>
    <property type="molecule type" value="Genomic_DNA"/>
</dbReference>
<dbReference type="GO" id="GO:0008654">
    <property type="term" value="P:phospholipid biosynthetic process"/>
    <property type="evidence" value="ECO:0007669"/>
    <property type="project" value="UniProtKB-KW"/>
</dbReference>
<keyword evidence="5 10" id="KW-0443">Lipid metabolism</keyword>
<keyword evidence="7 10" id="KW-1208">Phospholipid metabolism</keyword>
<evidence type="ECO:0000313" key="11">
    <source>
        <dbReference type="EMBL" id="PNT99764.1"/>
    </source>
</evidence>
<sequence length="341" mass="36860">MSDNVKILVDAMGGDNAPEAAVKGCIDAINEKDGFEIILIGDEAKIKSILESNKFSSDRLKIQHAQEVITMEDTPTRAIRTKKDSSMVVGFNMLKEKSGDVFLSAGNTGALMAGSLFILGRIKGVDRPALATILPTKKNGVLLIDSGANPLCKPINFVQFAIMGYIYMRDVFGIKNPRVGLINVGSEDKKGNETIKQAHELLSKSNINFSGNIEGKDIPEGKVDVAVCDGFVGNIILKYTEGIGSFLFGEIKNIFGKNIISKLSALIVKNGLKAFKKKLDPSEYGGAPLLGVNGKVMKAHGNSNAKAFKNAVFKAYSFARSTIVEQIEEDFTNMEVEDSEQ</sequence>
<evidence type="ECO:0000256" key="8">
    <source>
        <dbReference type="ARBA" id="ARBA00024069"/>
    </source>
</evidence>
<dbReference type="GO" id="GO:0043811">
    <property type="term" value="F:phosphate:acyl-[acyl carrier protein] acyltransferase activity"/>
    <property type="evidence" value="ECO:0007669"/>
    <property type="project" value="UniProtKB-UniRule"/>
</dbReference>
<dbReference type="PANTHER" id="PTHR30100:SF1">
    <property type="entry name" value="PHOSPHATE ACYLTRANSFERASE"/>
    <property type="match status" value="1"/>
</dbReference>
<evidence type="ECO:0000256" key="6">
    <source>
        <dbReference type="ARBA" id="ARBA00023209"/>
    </source>
</evidence>
<keyword evidence="3 10" id="KW-0444">Lipid biosynthesis</keyword>
<gene>
    <name evidence="10" type="primary">plsX</name>
    <name evidence="11" type="ORF">CDQ84_07925</name>
</gene>
<dbReference type="PANTHER" id="PTHR30100">
    <property type="entry name" value="FATTY ACID/PHOSPHOLIPID SYNTHESIS PROTEIN PLSX"/>
    <property type="match status" value="1"/>
</dbReference>
<dbReference type="AlphaFoldDB" id="A0A2K2FG63"/>
<organism evidence="11 12">
    <name type="scientific">Clostridium thermosuccinogenes</name>
    <dbReference type="NCBI Taxonomy" id="84032"/>
    <lineage>
        <taxon>Bacteria</taxon>
        <taxon>Bacillati</taxon>
        <taxon>Bacillota</taxon>
        <taxon>Clostridia</taxon>
        <taxon>Eubacteriales</taxon>
        <taxon>Clostridiaceae</taxon>
        <taxon>Clostridium</taxon>
    </lineage>
</organism>
<evidence type="ECO:0000256" key="10">
    <source>
        <dbReference type="HAMAP-Rule" id="MF_00019"/>
    </source>
</evidence>
<dbReference type="OrthoDB" id="9806408at2"/>
<evidence type="ECO:0000256" key="2">
    <source>
        <dbReference type="ARBA" id="ARBA00022490"/>
    </source>
</evidence>
<dbReference type="EC" id="2.3.1.274" evidence="8 10"/>
<keyword evidence="11" id="KW-0012">Acyltransferase</keyword>
<accession>A0A2K2FG63</accession>
<comment type="similarity">
    <text evidence="10">Belongs to the PlsX family.</text>
</comment>
<dbReference type="InterPro" id="IPR012281">
    <property type="entry name" value="Phospholipid_synth_PlsX-like"/>
</dbReference>
<evidence type="ECO:0000256" key="1">
    <source>
        <dbReference type="ARBA" id="ARBA00001232"/>
    </source>
</evidence>
<evidence type="ECO:0000313" key="12">
    <source>
        <dbReference type="Proteomes" id="UP000236151"/>
    </source>
</evidence>
<dbReference type="Gene3D" id="3.40.718.10">
    <property type="entry name" value="Isopropylmalate Dehydrogenase"/>
    <property type="match status" value="1"/>
</dbReference>
<evidence type="ECO:0000256" key="4">
    <source>
        <dbReference type="ARBA" id="ARBA00022679"/>
    </source>
</evidence>